<dbReference type="STRING" id="926556.Echvi_2837"/>
<dbReference type="HOGENOM" id="CLU_920502_0_0_10"/>
<evidence type="ECO:0000313" key="2">
    <source>
        <dbReference type="Proteomes" id="UP000010796"/>
    </source>
</evidence>
<dbReference type="Proteomes" id="UP000010796">
    <property type="component" value="Chromosome"/>
</dbReference>
<dbReference type="KEGG" id="evi:Echvi_2837"/>
<reference evidence="2" key="1">
    <citation type="submission" date="2012-02" db="EMBL/GenBank/DDBJ databases">
        <title>The complete genome of Echinicola vietnamensis DSM 17526.</title>
        <authorList>
            <person name="Lucas S."/>
            <person name="Copeland A."/>
            <person name="Lapidus A."/>
            <person name="Glavina del Rio T."/>
            <person name="Dalin E."/>
            <person name="Tice H."/>
            <person name="Bruce D."/>
            <person name="Goodwin L."/>
            <person name="Pitluck S."/>
            <person name="Peters L."/>
            <person name="Ovchinnikova G."/>
            <person name="Teshima H."/>
            <person name="Kyrpides N."/>
            <person name="Mavromatis K."/>
            <person name="Ivanova N."/>
            <person name="Brettin T."/>
            <person name="Detter J.C."/>
            <person name="Han C."/>
            <person name="Larimer F."/>
            <person name="Land M."/>
            <person name="Hauser L."/>
            <person name="Markowitz V."/>
            <person name="Cheng J.-F."/>
            <person name="Hugenholtz P."/>
            <person name="Woyke T."/>
            <person name="Wu D."/>
            <person name="Brambilla E."/>
            <person name="Klenk H.-P."/>
            <person name="Eisen J.A."/>
        </authorList>
    </citation>
    <scope>NUCLEOTIDE SEQUENCE [LARGE SCALE GENOMIC DNA]</scope>
    <source>
        <strain evidence="2">DSM 17526 / LMG 23754 / KMM 6221</strain>
    </source>
</reference>
<evidence type="ECO:0000313" key="1">
    <source>
        <dbReference type="EMBL" id="AGA79076.1"/>
    </source>
</evidence>
<dbReference type="SUPFAM" id="SSF53474">
    <property type="entry name" value="alpha/beta-Hydrolases"/>
    <property type="match status" value="1"/>
</dbReference>
<sequence length="302" mass="33441">MIKTVIFLWSFTIIHLTVWARQQPKMAAQNPSPMTENIRPHHRVPEKKFPGVYEEWDNLLPSTVKFFMPTQHAPDSLNLLIHFHGSPQAANYAVHNHPGWAAITLNLGSGSSIYADQFSDAKILEQLLLSASNAIEKPIRAVYLSGWSAGYGAIRSILRSENKAKIRGIILLDGMHADYVPKGTPLAAGGEIDQNDLFPFVDYAKSSIAGETYFIFTHSAVFPGTYASTTECADYLIRSLSLKLTPQLQQGPMGMQQLGKTAKGNLQIIAYAGNSAPDHVDHLHGLYYFLKMIGRNTEQDDS</sequence>
<accession>L0G280</accession>
<proteinExistence type="predicted"/>
<gene>
    <name evidence="1" type="ordered locus">Echvi_2837</name>
</gene>
<protein>
    <submittedName>
        <fullName evidence="1">Uncharacterized protein</fullName>
    </submittedName>
</protein>
<name>L0G280_ECHVK</name>
<keyword evidence="2" id="KW-1185">Reference proteome</keyword>
<dbReference type="EMBL" id="CP003346">
    <property type="protein sequence ID" value="AGA79076.1"/>
    <property type="molecule type" value="Genomic_DNA"/>
</dbReference>
<dbReference type="AlphaFoldDB" id="L0G280"/>
<dbReference type="eggNOG" id="ENOG5031VR5">
    <property type="taxonomic scope" value="Bacteria"/>
</dbReference>
<dbReference type="InterPro" id="IPR029058">
    <property type="entry name" value="AB_hydrolase_fold"/>
</dbReference>
<organism evidence="1 2">
    <name type="scientific">Echinicola vietnamensis (strain DSM 17526 / LMG 23754 / KMM 6221)</name>
    <dbReference type="NCBI Taxonomy" id="926556"/>
    <lineage>
        <taxon>Bacteria</taxon>
        <taxon>Pseudomonadati</taxon>
        <taxon>Bacteroidota</taxon>
        <taxon>Cytophagia</taxon>
        <taxon>Cytophagales</taxon>
        <taxon>Cyclobacteriaceae</taxon>
        <taxon>Echinicola</taxon>
    </lineage>
</organism>